<feature type="transmembrane region" description="Helical" evidence="16">
    <location>
        <begin position="21"/>
        <end position="42"/>
    </location>
</feature>
<organism evidence="17">
    <name type="scientific">Holotrichia oblita</name>
    <name type="common">Chafer beetle</name>
    <dbReference type="NCBI Taxonomy" id="644536"/>
    <lineage>
        <taxon>Eukaryota</taxon>
        <taxon>Metazoa</taxon>
        <taxon>Ecdysozoa</taxon>
        <taxon>Arthropoda</taxon>
        <taxon>Hexapoda</taxon>
        <taxon>Insecta</taxon>
        <taxon>Pterygota</taxon>
        <taxon>Neoptera</taxon>
        <taxon>Endopterygota</taxon>
        <taxon>Coleoptera</taxon>
        <taxon>Polyphaga</taxon>
        <taxon>Scarabaeiformia</taxon>
        <taxon>Scarabaeidae</taxon>
        <taxon>Melolonthinae</taxon>
        <taxon>Holotrichia</taxon>
    </lineage>
</organism>
<feature type="transmembrane region" description="Helical" evidence="16">
    <location>
        <begin position="136"/>
        <end position="156"/>
    </location>
</feature>
<feature type="transmembrane region" description="Helical" evidence="16">
    <location>
        <begin position="79"/>
        <end position="101"/>
    </location>
</feature>
<dbReference type="AlphaFoldDB" id="A0A7T1HET1"/>
<evidence type="ECO:0000256" key="16">
    <source>
        <dbReference type="SAM" id="Phobius"/>
    </source>
</evidence>
<keyword evidence="10 16" id="KW-1133">Transmembrane helix</keyword>
<name>A0A7T1HET1_HOLOL</name>
<dbReference type="GO" id="GO:0031966">
    <property type="term" value="C:mitochondrial membrane"/>
    <property type="evidence" value="ECO:0007669"/>
    <property type="project" value="UniProtKB-SubCell"/>
</dbReference>
<keyword evidence="12 17" id="KW-0496">Mitochondrion</keyword>
<geneLocation type="mitochondrion" evidence="17"/>
<sequence>MLTSLATISLMSSIIFMFLKHPLSMGLLLLIQTICITMITAFFSHNAWYSYILFLMMIGGMLILFMYMTSVASNEKFKFSIKILIIMIMILLASFMIWYLVDIYYFYLTNICMEKMSTNYNFSISMTKFLTFPSNIILFLMIMYLLITLIAVVKLTKSSQGPLRQMN</sequence>
<gene>
    <name evidence="17" type="primary">nad6</name>
</gene>
<keyword evidence="8" id="KW-1278">Translocase</keyword>
<comment type="catalytic activity">
    <reaction evidence="15">
        <text>a ubiquinone + NADH + 5 H(+)(in) = a ubiquinol + NAD(+) + 4 H(+)(out)</text>
        <dbReference type="Rhea" id="RHEA:29091"/>
        <dbReference type="Rhea" id="RHEA-COMP:9565"/>
        <dbReference type="Rhea" id="RHEA-COMP:9566"/>
        <dbReference type="ChEBI" id="CHEBI:15378"/>
        <dbReference type="ChEBI" id="CHEBI:16389"/>
        <dbReference type="ChEBI" id="CHEBI:17976"/>
        <dbReference type="ChEBI" id="CHEBI:57540"/>
        <dbReference type="ChEBI" id="CHEBI:57945"/>
        <dbReference type="EC" id="7.1.1.2"/>
    </reaction>
</comment>
<reference evidence="17" key="1">
    <citation type="journal article" date="2018" name="J. Insect Sci.">
        <title>The Mitochondrial Genomes of Phytophagous Scarab Beetles and Systematic Implications.</title>
        <authorList>
            <person name="Song N."/>
            <person name="Zhang H."/>
        </authorList>
    </citation>
    <scope>NUCLEOTIDE SEQUENCE</scope>
</reference>
<evidence type="ECO:0000256" key="6">
    <source>
        <dbReference type="ARBA" id="ARBA00022660"/>
    </source>
</evidence>
<comment type="similarity">
    <text evidence="2">Belongs to the complex I subunit 6 family.</text>
</comment>
<evidence type="ECO:0000256" key="7">
    <source>
        <dbReference type="ARBA" id="ARBA00022692"/>
    </source>
</evidence>
<evidence type="ECO:0000256" key="9">
    <source>
        <dbReference type="ARBA" id="ARBA00022982"/>
    </source>
</evidence>
<evidence type="ECO:0000256" key="1">
    <source>
        <dbReference type="ARBA" id="ARBA00004225"/>
    </source>
</evidence>
<evidence type="ECO:0000256" key="12">
    <source>
        <dbReference type="ARBA" id="ARBA00023128"/>
    </source>
</evidence>
<evidence type="ECO:0000256" key="14">
    <source>
        <dbReference type="ARBA" id="ARBA00031019"/>
    </source>
</evidence>
<evidence type="ECO:0000256" key="3">
    <source>
        <dbReference type="ARBA" id="ARBA00012944"/>
    </source>
</evidence>
<evidence type="ECO:0000256" key="13">
    <source>
        <dbReference type="ARBA" id="ARBA00023136"/>
    </source>
</evidence>
<dbReference type="PANTHER" id="PTHR11435">
    <property type="entry name" value="NADH UBIQUINONE OXIDOREDUCTASE SUBUNIT ND6"/>
    <property type="match status" value="1"/>
</dbReference>
<dbReference type="PANTHER" id="PTHR11435:SF1">
    <property type="entry name" value="NADH-UBIQUINONE OXIDOREDUCTASE CHAIN 6"/>
    <property type="match status" value="1"/>
</dbReference>
<evidence type="ECO:0000256" key="5">
    <source>
        <dbReference type="ARBA" id="ARBA00022448"/>
    </source>
</evidence>
<keyword evidence="7 16" id="KW-0812">Transmembrane</keyword>
<keyword evidence="13 16" id="KW-0472">Membrane</keyword>
<dbReference type="EMBL" id="MF997046">
    <property type="protein sequence ID" value="QPN54151.1"/>
    <property type="molecule type" value="Genomic_DNA"/>
</dbReference>
<evidence type="ECO:0000256" key="11">
    <source>
        <dbReference type="ARBA" id="ARBA00023027"/>
    </source>
</evidence>
<comment type="subcellular location">
    <subcellularLocation>
        <location evidence="1">Mitochondrion membrane</location>
        <topology evidence="1">Multi-pass membrane protein</topology>
    </subcellularLocation>
</comment>
<dbReference type="EC" id="7.1.1.2" evidence="3"/>
<dbReference type="GO" id="GO:0008137">
    <property type="term" value="F:NADH dehydrogenase (ubiquinone) activity"/>
    <property type="evidence" value="ECO:0007669"/>
    <property type="project" value="UniProtKB-EC"/>
</dbReference>
<evidence type="ECO:0000256" key="4">
    <source>
        <dbReference type="ARBA" id="ARBA00021095"/>
    </source>
</evidence>
<evidence type="ECO:0000256" key="10">
    <source>
        <dbReference type="ARBA" id="ARBA00022989"/>
    </source>
</evidence>
<keyword evidence="6" id="KW-0679">Respiratory chain</keyword>
<evidence type="ECO:0000256" key="2">
    <source>
        <dbReference type="ARBA" id="ARBA00005698"/>
    </source>
</evidence>
<evidence type="ECO:0000256" key="8">
    <source>
        <dbReference type="ARBA" id="ARBA00022967"/>
    </source>
</evidence>
<keyword evidence="9" id="KW-0249">Electron transport</keyword>
<evidence type="ECO:0000256" key="15">
    <source>
        <dbReference type="ARBA" id="ARBA00049551"/>
    </source>
</evidence>
<protein>
    <recommendedName>
        <fullName evidence="4">NADH-ubiquinone oxidoreductase chain 6</fullName>
        <ecNumber evidence="3">7.1.1.2</ecNumber>
    </recommendedName>
    <alternativeName>
        <fullName evidence="14">NADH dehydrogenase subunit 6</fullName>
    </alternativeName>
</protein>
<evidence type="ECO:0000313" key="17">
    <source>
        <dbReference type="EMBL" id="QPN54151.1"/>
    </source>
</evidence>
<dbReference type="InterPro" id="IPR050269">
    <property type="entry name" value="ComplexI_Subunit6"/>
</dbReference>
<proteinExistence type="inferred from homology"/>
<keyword evidence="11" id="KW-0520">NAD</keyword>
<keyword evidence="5" id="KW-0813">Transport</keyword>
<feature type="transmembrane region" description="Helical" evidence="16">
    <location>
        <begin position="48"/>
        <end position="67"/>
    </location>
</feature>
<accession>A0A7T1HET1</accession>